<gene>
    <name evidence="6" type="ORF">F3K02_01240</name>
</gene>
<dbReference type="SUPFAM" id="SSF54001">
    <property type="entry name" value="Cysteine proteinases"/>
    <property type="match status" value="1"/>
</dbReference>
<evidence type="ECO:0000313" key="6">
    <source>
        <dbReference type="EMBL" id="NWF43882.1"/>
    </source>
</evidence>
<dbReference type="GO" id="GO:0046938">
    <property type="term" value="P:phytochelatin biosynthetic process"/>
    <property type="evidence" value="ECO:0007669"/>
    <property type="project" value="InterPro"/>
</dbReference>
<keyword evidence="3 6" id="KW-0808">Transferase</keyword>
<dbReference type="EC" id="2.3.2.15" evidence="1"/>
<dbReference type="GO" id="GO:0010038">
    <property type="term" value="P:response to metal ion"/>
    <property type="evidence" value="ECO:0007669"/>
    <property type="project" value="InterPro"/>
</dbReference>
<dbReference type="Gene3D" id="3.90.70.30">
    <property type="entry name" value="Phytochelatin synthase, N-terminal domain"/>
    <property type="match status" value="1"/>
</dbReference>
<reference evidence="6 7" key="1">
    <citation type="submission" date="2019-09" db="EMBL/GenBank/DDBJ databases">
        <title>Hydrogenophaga aromatica sp. nov., isolated from a para-xylene-degrading enrichment culture.</title>
        <authorList>
            <person name="Tancsics A."/>
            <person name="Banerjee S."/>
        </authorList>
    </citation>
    <scope>NUCLEOTIDE SEQUENCE [LARGE SCALE GENOMIC DNA]</scope>
    <source>
        <strain evidence="6 7">D2P1</strain>
    </source>
</reference>
<evidence type="ECO:0000256" key="3">
    <source>
        <dbReference type="ARBA" id="ARBA00022679"/>
    </source>
</evidence>
<keyword evidence="4" id="KW-0479">Metal-binding</keyword>
<evidence type="ECO:0000256" key="2">
    <source>
        <dbReference type="ARBA" id="ARBA00022539"/>
    </source>
</evidence>
<evidence type="ECO:0000313" key="7">
    <source>
        <dbReference type="Proteomes" id="UP000545507"/>
    </source>
</evidence>
<proteinExistence type="predicted"/>
<dbReference type="PANTHER" id="PTHR33447:SF20">
    <property type="entry name" value="GLUTATHIONE GAMMA-GLUTAMYLCYSTEINYLTRANSFERASE"/>
    <property type="match status" value="1"/>
</dbReference>
<feature type="domain" description="Peptidase C83" evidence="5">
    <location>
        <begin position="26"/>
        <end position="241"/>
    </location>
</feature>
<dbReference type="AlphaFoldDB" id="A0A7Y8GS96"/>
<dbReference type="PROSITE" id="PS51443">
    <property type="entry name" value="PCS"/>
    <property type="match status" value="1"/>
</dbReference>
<keyword evidence="2" id="KW-0104">Cadmium</keyword>
<name>A0A7Y8GS96_9BURK</name>
<dbReference type="EMBL" id="VYGV01000001">
    <property type="protein sequence ID" value="NWF43882.1"/>
    <property type="molecule type" value="Genomic_DNA"/>
</dbReference>
<keyword evidence="7" id="KW-1185">Reference proteome</keyword>
<dbReference type="InterPro" id="IPR038765">
    <property type="entry name" value="Papain-like_cys_pep_sf"/>
</dbReference>
<dbReference type="PANTHER" id="PTHR33447">
    <property type="entry name" value="GLUTATHIONE GAMMA-GLUTAMYLCYSTEINYLTRANSFERASE"/>
    <property type="match status" value="1"/>
</dbReference>
<comment type="caution">
    <text evidence="6">The sequence shown here is derived from an EMBL/GenBank/DDBJ whole genome shotgun (WGS) entry which is preliminary data.</text>
</comment>
<dbReference type="Pfam" id="PF05023">
    <property type="entry name" value="Phytochelatin"/>
    <property type="match status" value="1"/>
</dbReference>
<dbReference type="GO" id="GO:0046872">
    <property type="term" value="F:metal ion binding"/>
    <property type="evidence" value="ECO:0007669"/>
    <property type="project" value="UniProtKB-KW"/>
</dbReference>
<accession>A0A7Y8GS96</accession>
<protein>
    <recommendedName>
        <fullName evidence="1">glutathione gamma-glutamylcysteinyltransferase</fullName>
        <ecNumber evidence="1">2.3.2.15</ecNumber>
    </recommendedName>
</protein>
<dbReference type="GO" id="GO:0016756">
    <property type="term" value="F:glutathione gamma-glutamylcysteinyltransferase activity"/>
    <property type="evidence" value="ECO:0007669"/>
    <property type="project" value="UniProtKB-EC"/>
</dbReference>
<dbReference type="InterPro" id="IPR038156">
    <property type="entry name" value="PCS_N_sf"/>
</dbReference>
<dbReference type="Proteomes" id="UP000545507">
    <property type="component" value="Unassembled WGS sequence"/>
</dbReference>
<dbReference type="InterPro" id="IPR040409">
    <property type="entry name" value="PCS-like"/>
</dbReference>
<evidence type="ECO:0000259" key="5">
    <source>
        <dbReference type="PROSITE" id="PS51443"/>
    </source>
</evidence>
<dbReference type="InterPro" id="IPR007719">
    <property type="entry name" value="PCS_N"/>
</dbReference>
<sequence length="243" mass="25895">MRRVLRWGAFGVLATALLMAAGVAWYAFSAPPVENLPLGAELIAASSRDGRALLLASPSKTDHGQLEPFLLPQKRRAFCGPATGAAVINAALGPQPRVNQSTLFSPAVRAIKSELAVSFAGLTLEELARVLRAHGLQVRIVHAENTDLASFRTAAQATLSEPHTFLVANYDRRGLGQSGAGHISPIGAFSPATDRLLVLDVAAHKYPYAWVPVSRLWDAMNTVDADSGRTRGYLLVTTAAPHE</sequence>
<evidence type="ECO:0000256" key="4">
    <source>
        <dbReference type="ARBA" id="ARBA00022723"/>
    </source>
</evidence>
<evidence type="ECO:0000256" key="1">
    <source>
        <dbReference type="ARBA" id="ARBA00012468"/>
    </source>
</evidence>
<organism evidence="6 7">
    <name type="scientific">Hydrogenophaga aromaticivorans</name>
    <dbReference type="NCBI Taxonomy" id="2610898"/>
    <lineage>
        <taxon>Bacteria</taxon>
        <taxon>Pseudomonadati</taxon>
        <taxon>Pseudomonadota</taxon>
        <taxon>Betaproteobacteria</taxon>
        <taxon>Burkholderiales</taxon>
        <taxon>Comamonadaceae</taxon>
        <taxon>Hydrogenophaga</taxon>
    </lineage>
</organism>